<evidence type="ECO:0000259" key="2">
    <source>
        <dbReference type="Pfam" id="PF13514"/>
    </source>
</evidence>
<dbReference type="InterPro" id="IPR038734">
    <property type="entry name" value="YhaN_AAA"/>
</dbReference>
<feature type="coiled-coil region" evidence="1">
    <location>
        <begin position="379"/>
        <end position="456"/>
    </location>
</feature>
<accession>A0A975BKS2</accession>
<dbReference type="PANTHER" id="PTHR41259:SF1">
    <property type="entry name" value="DOUBLE-STRAND BREAK REPAIR RAD50 ATPASE, PUTATIVE-RELATED"/>
    <property type="match status" value="1"/>
</dbReference>
<dbReference type="InterPro" id="IPR027417">
    <property type="entry name" value="P-loop_NTPase"/>
</dbReference>
<dbReference type="AlphaFoldDB" id="A0A975BKS2"/>
<sequence length="1162" mass="132463">MKILELGFLAFGPFTEKQLDFSSGHEGLHIVYGSNEAGKTSALRGLGQMLYGIPHICSDNFIHPHSKIRIRGLVRRDDGTLLEFIRRKGRLNTLRAADDATVIEESHLRSFLSGVDEGFFKTMFGIDHASLVQGGEEIIRGGGDIGQILFAGGSGISDLRKIQNELRAEAENLFKPSAQKPKINKAISDFKENRKAIREAELSVQEWDQHDKALRHALEEKKSVDAELEKKLSDARRLERIRDALPVMARRKELLNDLEVCADAVMLDDDFSKKRRKAFTTLEIVKNEEKQAIHNLEDIRQLIGNLEVPDTLIEKADFIEDMYQNLGSIRKAAKDRLRLVGEKITRESDAKDILRGLRGDMTLDHADQIRLEKAESFRIQELGSVYERLKTREENTREEIARLSLIKEQIKAKLSKMAAPFDTDELRSVMEKARQHGDLEAHYQNQRLEIRKAEADANAGLKKLRLWTGTLESLENLPVPSPETIERYEQGLREAEDAVKKQQADMDELEHALLENKGRIEQLRLEQEVPTEADLYQAREKREQSWQFIRKADFPLPNDVAETYESEVQQADTIADRLRREADKVVKKAGLLAERETLKNKFMRSKKQAEKAGEAFNGLKKEWLDIWEPLGISPKSPREMRAWVQKQMNLATQVSAIREQHIKAENLKTQIDTFRRELINCLEKLDEFTAGEEETLTHLLEKSRQIAERMDKLRASRDKFSSELEQRDVELRERQTRAENINEELSRWRSQWAGAVETLGLDADATPGQANAVTDDLKTLFVKLKEANHYRLRIEGIDRDAAEFDEKVMQFAEHDAPDLLKLPTDQIVTELNARLTRARAAKTQWQNLEKQRQKEEKQLRTAKNKIAKIHGELTAMCEEAGCESYESLPAAEEHSARRKEIQVRLEEMENELRKLSAGATLDQFIQDARSVDPDSIDPHTDQLREEADILGQKKSEIDQTIGKEQNEISRMNGSARAAELAEESQSILAALETDVEQYVRFRLASTVLNQAIERYREKSQGPILTRSNELFTHMTLGSFEGLRLDFNEKGDAALVGVRPGGREIVSVDGMSDGTADQLYLAVRIASLEAYLEKNEAMPFIVDDILIKFDDERAIATLEVLARLSEKTQIIFFTHHRHLLELAEKCADDGVLFTHSLSNGGSL</sequence>
<dbReference type="Proteomes" id="UP000663722">
    <property type="component" value="Chromosome"/>
</dbReference>
<gene>
    <name evidence="3" type="ORF">dnm_029460</name>
</gene>
<dbReference type="KEGG" id="dmm:dnm_029460"/>
<keyword evidence="1" id="KW-0175">Coiled coil</keyword>
<feature type="coiled-coil region" evidence="1">
    <location>
        <begin position="657"/>
        <end position="684"/>
    </location>
</feature>
<dbReference type="EMBL" id="CP061800">
    <property type="protein sequence ID" value="QTA86920.1"/>
    <property type="molecule type" value="Genomic_DNA"/>
</dbReference>
<dbReference type="SUPFAM" id="SSF52540">
    <property type="entry name" value="P-loop containing nucleoside triphosphate hydrolases"/>
    <property type="match status" value="1"/>
</dbReference>
<dbReference type="PANTHER" id="PTHR41259">
    <property type="entry name" value="DOUBLE-STRAND BREAK REPAIR RAD50 ATPASE, PUTATIVE-RELATED"/>
    <property type="match status" value="1"/>
</dbReference>
<feature type="coiled-coil region" evidence="1">
    <location>
        <begin position="485"/>
        <end position="526"/>
    </location>
</feature>
<feature type="coiled-coil region" evidence="1">
    <location>
        <begin position="838"/>
        <end position="918"/>
    </location>
</feature>
<organism evidence="3 4">
    <name type="scientific">Desulfonema magnum</name>
    <dbReference type="NCBI Taxonomy" id="45655"/>
    <lineage>
        <taxon>Bacteria</taxon>
        <taxon>Pseudomonadati</taxon>
        <taxon>Thermodesulfobacteriota</taxon>
        <taxon>Desulfobacteria</taxon>
        <taxon>Desulfobacterales</taxon>
        <taxon>Desulfococcaceae</taxon>
        <taxon>Desulfonema</taxon>
    </lineage>
</organism>
<evidence type="ECO:0000313" key="4">
    <source>
        <dbReference type="Proteomes" id="UP000663722"/>
    </source>
</evidence>
<name>A0A975BKS2_9BACT</name>
<dbReference type="Pfam" id="PF13514">
    <property type="entry name" value="AAA_27"/>
    <property type="match status" value="1"/>
</dbReference>
<reference evidence="3" key="1">
    <citation type="journal article" date="2021" name="Microb. Physiol.">
        <title>Proteogenomic Insights into the Physiology of Marine, Sulfate-Reducing, Filamentous Desulfonema limicola and Desulfonema magnum.</title>
        <authorList>
            <person name="Schnaars V."/>
            <person name="Wohlbrand L."/>
            <person name="Scheve S."/>
            <person name="Hinrichs C."/>
            <person name="Reinhardt R."/>
            <person name="Rabus R."/>
        </authorList>
    </citation>
    <scope>NUCLEOTIDE SEQUENCE</scope>
    <source>
        <strain evidence="3">4be13</strain>
    </source>
</reference>
<protein>
    <submittedName>
        <fullName evidence="3">AAA ATPase-like domain-containing protein</fullName>
    </submittedName>
</protein>
<dbReference type="RefSeq" id="WP_207682337.1">
    <property type="nucleotide sequence ID" value="NZ_CP061800.1"/>
</dbReference>
<keyword evidence="4" id="KW-1185">Reference proteome</keyword>
<feature type="domain" description="YhaN AAA" evidence="2">
    <location>
        <begin position="1"/>
        <end position="207"/>
    </location>
</feature>
<dbReference type="Gene3D" id="3.40.50.300">
    <property type="entry name" value="P-loop containing nucleotide triphosphate hydrolases"/>
    <property type="match status" value="2"/>
</dbReference>
<evidence type="ECO:0000256" key="1">
    <source>
        <dbReference type="SAM" id="Coils"/>
    </source>
</evidence>
<evidence type="ECO:0000313" key="3">
    <source>
        <dbReference type="EMBL" id="QTA86920.1"/>
    </source>
</evidence>
<proteinExistence type="predicted"/>